<feature type="region of interest" description="Disordered" evidence="4">
    <location>
        <begin position="1"/>
        <end position="28"/>
    </location>
</feature>
<sequence>MAWRAPADAHVPPSDHSPGPPRRPRQEPRMELQAAVQPIHFVDSSLPLPAAPSLAATPGHSTCDTCLVRHVCLPSWLEPGTHTSLERAPIARRRLRKGQSVFRDGERCEFIYAVRYGSFKSVASLRDGREQVMSFHLPGELFGFDGLATGKHPTTVRAIEDAEVCVLPYAELSEAAGESRSVLHHLTSTLSAELVRERHVAALIASTRSEERVATFLLNLSERLHARGYSASAFQLRMTREEIGSYLGATLETVSRCLSSLARQGFVTVRRRQIEIIDPEGLRASYADSV</sequence>
<name>A0A372EKK2_9BURK</name>
<evidence type="ECO:0000259" key="6">
    <source>
        <dbReference type="PROSITE" id="PS51063"/>
    </source>
</evidence>
<dbReference type="SMART" id="SM00100">
    <property type="entry name" value="cNMP"/>
    <property type="match status" value="1"/>
</dbReference>
<comment type="caution">
    <text evidence="7">The sequence shown here is derived from an EMBL/GenBank/DDBJ whole genome shotgun (WGS) entry which is preliminary data.</text>
</comment>
<dbReference type="EMBL" id="QVLS01000005">
    <property type="protein sequence ID" value="RFP79321.1"/>
    <property type="molecule type" value="Genomic_DNA"/>
</dbReference>
<dbReference type="GO" id="GO:0003700">
    <property type="term" value="F:DNA-binding transcription factor activity"/>
    <property type="evidence" value="ECO:0007669"/>
    <property type="project" value="InterPro"/>
</dbReference>
<dbReference type="InterPro" id="IPR014710">
    <property type="entry name" value="RmlC-like_jellyroll"/>
</dbReference>
<dbReference type="Gene3D" id="2.60.120.10">
    <property type="entry name" value="Jelly Rolls"/>
    <property type="match status" value="1"/>
</dbReference>
<dbReference type="PROSITE" id="PS51063">
    <property type="entry name" value="HTH_CRP_2"/>
    <property type="match status" value="1"/>
</dbReference>
<keyword evidence="8" id="KW-1185">Reference proteome</keyword>
<evidence type="ECO:0000313" key="7">
    <source>
        <dbReference type="EMBL" id="RFP79321.1"/>
    </source>
</evidence>
<keyword evidence="1" id="KW-0805">Transcription regulation</keyword>
<keyword evidence="3" id="KW-0804">Transcription</keyword>
<dbReference type="PRINTS" id="PR00034">
    <property type="entry name" value="HTHCRP"/>
</dbReference>
<dbReference type="Pfam" id="PF13545">
    <property type="entry name" value="HTH_Crp_2"/>
    <property type="match status" value="1"/>
</dbReference>
<dbReference type="Proteomes" id="UP000261931">
    <property type="component" value="Unassembled WGS sequence"/>
</dbReference>
<dbReference type="Gene3D" id="1.10.10.10">
    <property type="entry name" value="Winged helix-like DNA-binding domain superfamily/Winged helix DNA-binding domain"/>
    <property type="match status" value="1"/>
</dbReference>
<dbReference type="SUPFAM" id="SSF51206">
    <property type="entry name" value="cAMP-binding domain-like"/>
    <property type="match status" value="1"/>
</dbReference>
<organism evidence="7 8">
    <name type="scientific">Hydrogenophaga borbori</name>
    <dbReference type="NCBI Taxonomy" id="2294117"/>
    <lineage>
        <taxon>Bacteria</taxon>
        <taxon>Pseudomonadati</taxon>
        <taxon>Pseudomonadota</taxon>
        <taxon>Betaproteobacteria</taxon>
        <taxon>Burkholderiales</taxon>
        <taxon>Comamonadaceae</taxon>
        <taxon>Hydrogenophaga</taxon>
    </lineage>
</organism>
<dbReference type="InterPro" id="IPR018490">
    <property type="entry name" value="cNMP-bd_dom_sf"/>
</dbReference>
<dbReference type="Pfam" id="PF00027">
    <property type="entry name" value="cNMP_binding"/>
    <property type="match status" value="1"/>
</dbReference>
<dbReference type="GO" id="GO:0003677">
    <property type="term" value="F:DNA binding"/>
    <property type="evidence" value="ECO:0007669"/>
    <property type="project" value="UniProtKB-KW"/>
</dbReference>
<accession>A0A372EKK2</accession>
<dbReference type="SMART" id="SM00419">
    <property type="entry name" value="HTH_CRP"/>
    <property type="match status" value="1"/>
</dbReference>
<feature type="domain" description="HTH crp-type" evidence="6">
    <location>
        <begin position="207"/>
        <end position="280"/>
    </location>
</feature>
<dbReference type="GO" id="GO:0005829">
    <property type="term" value="C:cytosol"/>
    <property type="evidence" value="ECO:0007669"/>
    <property type="project" value="TreeGrafter"/>
</dbReference>
<keyword evidence="2" id="KW-0238">DNA-binding</keyword>
<dbReference type="InterPro" id="IPR050397">
    <property type="entry name" value="Env_Response_Regulators"/>
</dbReference>
<evidence type="ECO:0000259" key="5">
    <source>
        <dbReference type="PROSITE" id="PS50042"/>
    </source>
</evidence>
<dbReference type="AlphaFoldDB" id="A0A372EKK2"/>
<dbReference type="InterPro" id="IPR036390">
    <property type="entry name" value="WH_DNA-bd_sf"/>
</dbReference>
<dbReference type="InterPro" id="IPR018335">
    <property type="entry name" value="Tscrpt_reg_HTH_Crp-type_CS"/>
</dbReference>
<reference evidence="7 8" key="1">
    <citation type="submission" date="2018-08" db="EMBL/GenBank/DDBJ databases">
        <title>Hydrogenophaga sp. LA-38 isolated from sludge.</title>
        <authorList>
            <person name="Im W.-T."/>
        </authorList>
    </citation>
    <scope>NUCLEOTIDE SEQUENCE [LARGE SCALE GENOMIC DNA]</scope>
    <source>
        <strain evidence="7 8">LA-38</strain>
    </source>
</reference>
<gene>
    <name evidence="7" type="ORF">DY262_10120</name>
</gene>
<evidence type="ECO:0000256" key="2">
    <source>
        <dbReference type="ARBA" id="ARBA00023125"/>
    </source>
</evidence>
<dbReference type="FunFam" id="1.10.10.10:FF:000028">
    <property type="entry name" value="Fumarate/nitrate reduction transcriptional regulator Fnr"/>
    <property type="match status" value="1"/>
</dbReference>
<evidence type="ECO:0000256" key="1">
    <source>
        <dbReference type="ARBA" id="ARBA00023015"/>
    </source>
</evidence>
<evidence type="ECO:0000256" key="3">
    <source>
        <dbReference type="ARBA" id="ARBA00023163"/>
    </source>
</evidence>
<evidence type="ECO:0000313" key="8">
    <source>
        <dbReference type="Proteomes" id="UP000261931"/>
    </source>
</evidence>
<dbReference type="InterPro" id="IPR000595">
    <property type="entry name" value="cNMP-bd_dom"/>
</dbReference>
<dbReference type="InterPro" id="IPR012318">
    <property type="entry name" value="HTH_CRP"/>
</dbReference>
<dbReference type="InterPro" id="IPR036388">
    <property type="entry name" value="WH-like_DNA-bd_sf"/>
</dbReference>
<evidence type="ECO:0000256" key="4">
    <source>
        <dbReference type="SAM" id="MobiDB-lite"/>
    </source>
</evidence>
<feature type="domain" description="Cyclic nucleotide-binding" evidence="5">
    <location>
        <begin position="93"/>
        <end position="158"/>
    </location>
</feature>
<dbReference type="PANTHER" id="PTHR24567:SF75">
    <property type="entry name" value="FUMARATE AND NITRATE REDUCTION REGULATORY PROTEIN"/>
    <property type="match status" value="1"/>
</dbReference>
<dbReference type="PROSITE" id="PS00042">
    <property type="entry name" value="HTH_CRP_1"/>
    <property type="match status" value="1"/>
</dbReference>
<dbReference type="PANTHER" id="PTHR24567">
    <property type="entry name" value="CRP FAMILY TRANSCRIPTIONAL REGULATORY PROTEIN"/>
    <property type="match status" value="1"/>
</dbReference>
<dbReference type="CDD" id="cd00092">
    <property type="entry name" value="HTH_CRP"/>
    <property type="match status" value="1"/>
</dbReference>
<proteinExistence type="predicted"/>
<dbReference type="PROSITE" id="PS50042">
    <property type="entry name" value="CNMP_BINDING_3"/>
    <property type="match status" value="1"/>
</dbReference>
<dbReference type="CDD" id="cd00038">
    <property type="entry name" value="CAP_ED"/>
    <property type="match status" value="1"/>
</dbReference>
<dbReference type="SUPFAM" id="SSF46785">
    <property type="entry name" value="Winged helix' DNA-binding domain"/>
    <property type="match status" value="1"/>
</dbReference>
<protein>
    <submittedName>
        <fullName evidence="7">Transcriptional regulator</fullName>
    </submittedName>
</protein>